<dbReference type="Proteomes" id="UP000238701">
    <property type="component" value="Unassembled WGS sequence"/>
</dbReference>
<evidence type="ECO:0000256" key="1">
    <source>
        <dbReference type="SAM" id="Phobius"/>
    </source>
</evidence>
<protein>
    <submittedName>
        <fullName evidence="2">Uncharacterized protein</fullName>
    </submittedName>
</protein>
<reference evidence="3" key="1">
    <citation type="submission" date="2018-02" db="EMBL/GenBank/DDBJ databases">
        <authorList>
            <person name="Hausmann B."/>
        </authorList>
    </citation>
    <scope>NUCLEOTIDE SEQUENCE [LARGE SCALE GENOMIC DNA]</scope>
    <source>
        <strain evidence="3">Peat soil MAG SbA1</strain>
    </source>
</reference>
<feature type="transmembrane region" description="Helical" evidence="1">
    <location>
        <begin position="21"/>
        <end position="46"/>
    </location>
</feature>
<evidence type="ECO:0000313" key="3">
    <source>
        <dbReference type="Proteomes" id="UP000238701"/>
    </source>
</evidence>
<dbReference type="OrthoDB" id="129568at2"/>
<proteinExistence type="predicted"/>
<organism evidence="2 3">
    <name type="scientific">Candidatus Sulfotelmatobacter kueseliae</name>
    <dbReference type="NCBI Taxonomy" id="2042962"/>
    <lineage>
        <taxon>Bacteria</taxon>
        <taxon>Pseudomonadati</taxon>
        <taxon>Acidobacteriota</taxon>
        <taxon>Terriglobia</taxon>
        <taxon>Terriglobales</taxon>
        <taxon>Candidatus Korobacteraceae</taxon>
        <taxon>Candidatus Sulfotelmatobacter</taxon>
    </lineage>
</organism>
<keyword evidence="1" id="KW-0812">Transmembrane</keyword>
<keyword evidence="1" id="KW-0472">Membrane</keyword>
<accession>A0A2U3KBK8</accession>
<dbReference type="AlphaFoldDB" id="A0A2U3KBK8"/>
<dbReference type="EMBL" id="OMOD01000079">
    <property type="protein sequence ID" value="SPF36910.1"/>
    <property type="molecule type" value="Genomic_DNA"/>
</dbReference>
<keyword evidence="1" id="KW-1133">Transmembrane helix</keyword>
<gene>
    <name evidence="2" type="ORF">SBA1_170035</name>
</gene>
<name>A0A2U3KBK8_9BACT</name>
<evidence type="ECO:0000313" key="2">
    <source>
        <dbReference type="EMBL" id="SPF36910.1"/>
    </source>
</evidence>
<sequence length="161" mass="18563">MTLLDAKEDDPREARKRKTRTTAIIVFVVGVLAIGFLGFLLGHGWWFRYWPEEHVAGKFFDAIEKQDYNTAYGIWMQDVDWRQHPERHPKYPFGDFYRDWGPGGEWGLIKTQKVYGASTCPGGGSGIVVDVVVNDRAEHAQVWVEKSDHTMSYPPCELMFH</sequence>